<evidence type="ECO:0000313" key="1">
    <source>
        <dbReference type="EMBL" id="OGD76877.1"/>
    </source>
</evidence>
<dbReference type="InterPro" id="IPR014825">
    <property type="entry name" value="DNA_alkylation"/>
</dbReference>
<comment type="caution">
    <text evidence="1">The sequence shown here is derived from an EMBL/GenBank/DDBJ whole genome shotgun (WGS) entry which is preliminary data.</text>
</comment>
<sequence length="238" mass="27389">MVNKNHQKLLAILKKNVGDCENREWVKRYLGTTKEYLGIKTGIRQKLVKDLVKKEVSGTDDYRDLLLSLALGDSFDEMASVGTMLIEFPKWRKQLEPEILDKLLERVEGWAETDSICQSSYSPVELLGNWTVWERLLGGFNHDKNIHKRRASLVLLTKPSRTSNDTRLAKIAFANIEKLKREKEILITKAISWLLRSLIKHHPKEVAEYLTKNEGVLPKVVIREVRNKLTTGKKSGKK</sequence>
<protein>
    <recommendedName>
        <fullName evidence="3">DNA alkylation repair protein</fullName>
    </recommendedName>
</protein>
<dbReference type="SUPFAM" id="SSF48371">
    <property type="entry name" value="ARM repeat"/>
    <property type="match status" value="1"/>
</dbReference>
<organism evidence="1 2">
    <name type="scientific">Candidatus Collierbacteria bacterium RIFOXYB1_FULL_49_13</name>
    <dbReference type="NCBI Taxonomy" id="1817728"/>
    <lineage>
        <taxon>Bacteria</taxon>
        <taxon>Candidatus Collieribacteriota</taxon>
    </lineage>
</organism>
<reference evidence="1 2" key="1">
    <citation type="journal article" date="2016" name="Nat. Commun.">
        <title>Thousands of microbial genomes shed light on interconnected biogeochemical processes in an aquifer system.</title>
        <authorList>
            <person name="Anantharaman K."/>
            <person name="Brown C.T."/>
            <person name="Hug L.A."/>
            <person name="Sharon I."/>
            <person name="Castelle C.J."/>
            <person name="Probst A.J."/>
            <person name="Thomas B.C."/>
            <person name="Singh A."/>
            <person name="Wilkins M.J."/>
            <person name="Karaoz U."/>
            <person name="Brodie E.L."/>
            <person name="Williams K.H."/>
            <person name="Hubbard S.S."/>
            <person name="Banfield J.F."/>
        </authorList>
    </citation>
    <scope>NUCLEOTIDE SEQUENCE [LARGE SCALE GENOMIC DNA]</scope>
</reference>
<proteinExistence type="predicted"/>
<dbReference type="CDD" id="cd06561">
    <property type="entry name" value="AlkD_like"/>
    <property type="match status" value="1"/>
</dbReference>
<dbReference type="InterPro" id="IPR016024">
    <property type="entry name" value="ARM-type_fold"/>
</dbReference>
<dbReference type="PANTHER" id="PTHR34070:SF1">
    <property type="entry name" value="DNA ALKYLATION REPAIR PROTEIN"/>
    <property type="match status" value="1"/>
</dbReference>
<dbReference type="EMBL" id="MFAM01000068">
    <property type="protein sequence ID" value="OGD76877.1"/>
    <property type="molecule type" value="Genomic_DNA"/>
</dbReference>
<dbReference type="Pfam" id="PF08713">
    <property type="entry name" value="DNA_alkylation"/>
    <property type="match status" value="1"/>
</dbReference>
<evidence type="ECO:0008006" key="3">
    <source>
        <dbReference type="Google" id="ProtNLM"/>
    </source>
</evidence>
<dbReference type="Proteomes" id="UP000176682">
    <property type="component" value="Unassembled WGS sequence"/>
</dbReference>
<evidence type="ECO:0000313" key="2">
    <source>
        <dbReference type="Proteomes" id="UP000176682"/>
    </source>
</evidence>
<dbReference type="Gene3D" id="1.25.10.90">
    <property type="match status" value="1"/>
</dbReference>
<accession>A0A1F5FB81</accession>
<name>A0A1F5FB81_9BACT</name>
<gene>
    <name evidence="1" type="ORF">A2368_02375</name>
</gene>
<dbReference type="AlphaFoldDB" id="A0A1F5FB81"/>
<dbReference type="PANTHER" id="PTHR34070">
    <property type="entry name" value="ARMADILLO-TYPE FOLD"/>
    <property type="match status" value="1"/>
</dbReference>